<evidence type="ECO:0000259" key="2">
    <source>
        <dbReference type="Pfam" id="PF08546"/>
    </source>
</evidence>
<accession>A0ABR7LWP4</accession>
<name>A0ABR7LWP4_9ACTN</name>
<dbReference type="NCBIfam" id="NF005089">
    <property type="entry name" value="PRK06522.1-4"/>
    <property type="match status" value="1"/>
</dbReference>
<gene>
    <name evidence="3" type="ORF">HKK74_26040</name>
</gene>
<dbReference type="InterPro" id="IPR036291">
    <property type="entry name" value="NAD(P)-bd_dom_sf"/>
</dbReference>
<evidence type="ECO:0000313" key="4">
    <source>
        <dbReference type="Proteomes" id="UP000805614"/>
    </source>
</evidence>
<dbReference type="Gene3D" id="1.10.1040.10">
    <property type="entry name" value="N-(1-d-carboxylethyl)-l-norvaline Dehydrogenase, domain 2"/>
    <property type="match status" value="1"/>
</dbReference>
<sequence length="346" mass="35822">MALRKARRRLFWEGDPVADIARVCVVGAGAIGGYLGASLAAAGCVTSAVARNATLGALREHGWRLRTAEGLITAPVQASDDPAELGPQDVVVIAVKAPALAEIATRIAPLLGPETVVVAAMNGVPWWFFDGFGGPCEGLRLASADAGGAMAAAVDRGRVVGCVVHTSCSVPEPGVVQHGAGRGFILGEPDGTVTGRVSAIADLLASAGLEPTVSSSIRSDIWYKLWGNMTMNPVSVLTGATSDLILDDPLVNGFCQAVMAEAARIGARIGCPIEQSPAERNAVTRRLGAMRTSMLQDAEAGKSLELDALVTSVREIAQAVGEPTPMVDALLGLTRLNARVRGLYPW</sequence>
<dbReference type="PANTHER" id="PTHR21708:SF45">
    <property type="entry name" value="2-DEHYDROPANTOATE 2-REDUCTASE"/>
    <property type="match status" value="1"/>
</dbReference>
<dbReference type="Proteomes" id="UP000805614">
    <property type="component" value="Unassembled WGS sequence"/>
</dbReference>
<dbReference type="EMBL" id="JABVEC010000022">
    <property type="protein sequence ID" value="MBC6468927.1"/>
    <property type="molecule type" value="Genomic_DNA"/>
</dbReference>
<dbReference type="Pfam" id="PF02558">
    <property type="entry name" value="ApbA"/>
    <property type="match status" value="1"/>
</dbReference>
<dbReference type="Pfam" id="PF08546">
    <property type="entry name" value="ApbA_C"/>
    <property type="match status" value="1"/>
</dbReference>
<dbReference type="Gene3D" id="3.40.50.720">
    <property type="entry name" value="NAD(P)-binding Rossmann-like Domain"/>
    <property type="match status" value="1"/>
</dbReference>
<comment type="caution">
    <text evidence="3">The sequence shown here is derived from an EMBL/GenBank/DDBJ whole genome shotgun (WGS) entry which is preliminary data.</text>
</comment>
<dbReference type="InterPro" id="IPR013332">
    <property type="entry name" value="KPR_N"/>
</dbReference>
<dbReference type="InterPro" id="IPR008927">
    <property type="entry name" value="6-PGluconate_DH-like_C_sf"/>
</dbReference>
<dbReference type="InterPro" id="IPR013752">
    <property type="entry name" value="KPA_reductase"/>
</dbReference>
<dbReference type="SUPFAM" id="SSF48179">
    <property type="entry name" value="6-phosphogluconate dehydrogenase C-terminal domain-like"/>
    <property type="match status" value="1"/>
</dbReference>
<proteinExistence type="predicted"/>
<feature type="domain" description="Ketopantoate reductase C-terminal" evidence="2">
    <location>
        <begin position="217"/>
        <end position="335"/>
    </location>
</feature>
<dbReference type="PANTHER" id="PTHR21708">
    <property type="entry name" value="PROBABLE 2-DEHYDROPANTOATE 2-REDUCTASE"/>
    <property type="match status" value="1"/>
</dbReference>
<reference evidence="3 4" key="1">
    <citation type="submission" date="2020-06" db="EMBL/GenBank/DDBJ databases">
        <title>Actinomadura xiongansis sp. nov., isolated from soil of Baiyangdian.</title>
        <authorList>
            <person name="Zhang X."/>
        </authorList>
    </citation>
    <scope>NUCLEOTIDE SEQUENCE [LARGE SCALE GENOMIC DNA]</scope>
    <source>
        <strain evidence="3 4">HBUM206468</strain>
    </source>
</reference>
<evidence type="ECO:0000313" key="3">
    <source>
        <dbReference type="EMBL" id="MBC6468927.1"/>
    </source>
</evidence>
<feature type="domain" description="Ketopantoate reductase N-terminal" evidence="1">
    <location>
        <begin position="23"/>
        <end position="124"/>
    </location>
</feature>
<organism evidence="3 4">
    <name type="scientific">Actinomadura alba</name>
    <dbReference type="NCBI Taxonomy" id="406431"/>
    <lineage>
        <taxon>Bacteria</taxon>
        <taxon>Bacillati</taxon>
        <taxon>Actinomycetota</taxon>
        <taxon>Actinomycetes</taxon>
        <taxon>Streptosporangiales</taxon>
        <taxon>Thermomonosporaceae</taxon>
        <taxon>Actinomadura</taxon>
    </lineage>
</organism>
<dbReference type="InterPro" id="IPR051402">
    <property type="entry name" value="KPR-Related"/>
</dbReference>
<keyword evidence="4" id="KW-1185">Reference proteome</keyword>
<protein>
    <submittedName>
        <fullName evidence="3">2-dehydropantoate 2-reductase</fullName>
    </submittedName>
</protein>
<dbReference type="InterPro" id="IPR013328">
    <property type="entry name" value="6PGD_dom2"/>
</dbReference>
<evidence type="ECO:0000259" key="1">
    <source>
        <dbReference type="Pfam" id="PF02558"/>
    </source>
</evidence>
<dbReference type="SUPFAM" id="SSF51735">
    <property type="entry name" value="NAD(P)-binding Rossmann-fold domains"/>
    <property type="match status" value="1"/>
</dbReference>